<dbReference type="RefSeq" id="WP_051757962.1">
    <property type="nucleotide sequence ID" value="NZ_JOIJ01000013.1"/>
</dbReference>
<dbReference type="AlphaFoldDB" id="A0A660CGH4"/>
<feature type="transmembrane region" description="Helical" evidence="6">
    <location>
        <begin position="39"/>
        <end position="59"/>
    </location>
</feature>
<evidence type="ECO:0000313" key="8">
    <source>
        <dbReference type="Proteomes" id="UP000317303"/>
    </source>
</evidence>
<evidence type="ECO:0000256" key="4">
    <source>
        <dbReference type="ARBA" id="ARBA00023136"/>
    </source>
</evidence>
<dbReference type="InterPro" id="IPR007343">
    <property type="entry name" value="Uncharacterised_pept_Zn_put"/>
</dbReference>
<dbReference type="PANTHER" id="PTHR30168:SF0">
    <property type="entry name" value="INNER MEMBRANE PROTEIN"/>
    <property type="match status" value="1"/>
</dbReference>
<comment type="subcellular location">
    <subcellularLocation>
        <location evidence="1">Membrane</location>
        <topology evidence="1">Single-pass membrane protein</topology>
    </subcellularLocation>
</comment>
<feature type="region of interest" description="Disordered" evidence="5">
    <location>
        <begin position="63"/>
        <end position="83"/>
    </location>
</feature>
<sequence length="326" mass="34950">MTESPQDRGSGGSGNSADSADSGERGDAARRRAGTSVTIFALAGIVLIGLASVLVVNLVTTPAPEGGASSGGGTPRAAQSTEAVSSDIKAIGDRPMMKDPDAGLQAVPCSLPPWQNNPEGARLFFTAATDCLNRTWEPFLRQYDLPFREPTLHFPDGQAFRTPCGNIRVDVTTAAYYCNDNLYVPFSGLQTDYYGDQPGIYLAVIAHEYGHHVQEVAGIMDAVWAHINAVGESTDEGQDLSRRRELQAQCFSGMFMGAQTGRSGERGVTQQMFDTAWYDQDTRGDDTSGNSDHGSNANYAQWWRSGAESNRIVDCDTFSAQPSAVS</sequence>
<dbReference type="EMBL" id="VLJV01000001">
    <property type="protein sequence ID" value="TWH22532.1"/>
    <property type="molecule type" value="Genomic_DNA"/>
</dbReference>
<dbReference type="Proteomes" id="UP000317303">
    <property type="component" value="Unassembled WGS sequence"/>
</dbReference>
<gene>
    <name evidence="7" type="ORF">JD82_04413</name>
</gene>
<accession>A0A660CGH4</accession>
<evidence type="ECO:0000256" key="6">
    <source>
        <dbReference type="SAM" id="Phobius"/>
    </source>
</evidence>
<dbReference type="PANTHER" id="PTHR30168">
    <property type="entry name" value="PUTATIVE MEMBRANE PROTEIN YPFJ"/>
    <property type="match status" value="1"/>
</dbReference>
<name>A0A660CGH4_9PSEU</name>
<keyword evidence="8" id="KW-1185">Reference proteome</keyword>
<comment type="caution">
    <text evidence="7">The sequence shown here is derived from an EMBL/GenBank/DDBJ whole genome shotgun (WGS) entry which is preliminary data.</text>
</comment>
<evidence type="ECO:0000256" key="2">
    <source>
        <dbReference type="ARBA" id="ARBA00022692"/>
    </source>
</evidence>
<evidence type="ECO:0000256" key="5">
    <source>
        <dbReference type="SAM" id="MobiDB-lite"/>
    </source>
</evidence>
<evidence type="ECO:0000313" key="7">
    <source>
        <dbReference type="EMBL" id="TWH22532.1"/>
    </source>
</evidence>
<protein>
    <recommendedName>
        <fullName evidence="9">Metalloprotease</fullName>
    </recommendedName>
</protein>
<proteinExistence type="predicted"/>
<dbReference type="OrthoDB" id="7950418at2"/>
<evidence type="ECO:0000256" key="1">
    <source>
        <dbReference type="ARBA" id="ARBA00004167"/>
    </source>
</evidence>
<evidence type="ECO:0008006" key="9">
    <source>
        <dbReference type="Google" id="ProtNLM"/>
    </source>
</evidence>
<reference evidence="7 8" key="1">
    <citation type="submission" date="2019-07" db="EMBL/GenBank/DDBJ databases">
        <title>R&amp;d 2014.</title>
        <authorList>
            <person name="Klenk H.-P."/>
        </authorList>
    </citation>
    <scope>NUCLEOTIDE SEQUENCE [LARGE SCALE GENOMIC DNA]</scope>
    <source>
        <strain evidence="7 8">DSM 43194</strain>
    </source>
</reference>
<evidence type="ECO:0000256" key="3">
    <source>
        <dbReference type="ARBA" id="ARBA00022989"/>
    </source>
</evidence>
<organism evidence="7 8">
    <name type="scientific">Prauserella rugosa</name>
    <dbReference type="NCBI Taxonomy" id="43354"/>
    <lineage>
        <taxon>Bacteria</taxon>
        <taxon>Bacillati</taxon>
        <taxon>Actinomycetota</taxon>
        <taxon>Actinomycetes</taxon>
        <taxon>Pseudonocardiales</taxon>
        <taxon>Pseudonocardiaceae</taxon>
        <taxon>Prauserella</taxon>
    </lineage>
</organism>
<keyword evidence="4 6" id="KW-0472">Membrane</keyword>
<keyword evidence="3 6" id="KW-1133">Transmembrane helix</keyword>
<keyword evidence="2 6" id="KW-0812">Transmembrane</keyword>
<feature type="region of interest" description="Disordered" evidence="5">
    <location>
        <begin position="1"/>
        <end position="29"/>
    </location>
</feature>
<dbReference type="Pfam" id="PF04228">
    <property type="entry name" value="Zn_peptidase"/>
    <property type="match status" value="1"/>
</dbReference>
<dbReference type="GO" id="GO:0016020">
    <property type="term" value="C:membrane"/>
    <property type="evidence" value="ECO:0007669"/>
    <property type="project" value="UniProtKB-SubCell"/>
</dbReference>